<accession>A0A510DZ94</accession>
<proteinExistence type="inferred from homology"/>
<dbReference type="RefSeq" id="WP_054845802.1">
    <property type="nucleotide sequence ID" value="NZ_AP018929.1"/>
</dbReference>
<evidence type="ECO:0000313" key="11">
    <source>
        <dbReference type="Proteomes" id="UP000325030"/>
    </source>
</evidence>
<dbReference type="SUPFAM" id="SSF56176">
    <property type="entry name" value="FAD-binding/transporter-associated domain-like"/>
    <property type="match status" value="1"/>
</dbReference>
<dbReference type="EMBL" id="AP018929">
    <property type="protein sequence ID" value="BBG25238.1"/>
    <property type="molecule type" value="Genomic_DNA"/>
</dbReference>
<dbReference type="Pfam" id="PF13183">
    <property type="entry name" value="Fer4_8"/>
    <property type="match status" value="1"/>
</dbReference>
<reference evidence="11" key="1">
    <citation type="submission" date="2018-09" db="EMBL/GenBank/DDBJ databases">
        <title>Complete Genome Sequencing of Sulfolobus sp. JCM 16834.</title>
        <authorList>
            <person name="Kato S."/>
            <person name="Itoh T."/>
            <person name="Ohkuma M."/>
        </authorList>
    </citation>
    <scope>NUCLEOTIDE SEQUENCE [LARGE SCALE GENOMIC DNA]</scope>
    <source>
        <strain evidence="11">IC-007</strain>
    </source>
</reference>
<evidence type="ECO:0000256" key="5">
    <source>
        <dbReference type="ARBA" id="ARBA00023004"/>
    </source>
</evidence>
<keyword evidence="2" id="KW-0004">4Fe-4S</keyword>
<accession>A0A510E667</accession>
<evidence type="ECO:0000313" key="8">
    <source>
        <dbReference type="EMBL" id="BBG25238.1"/>
    </source>
</evidence>
<evidence type="ECO:0000256" key="1">
    <source>
        <dbReference type="ARBA" id="ARBA00007097"/>
    </source>
</evidence>
<dbReference type="OrthoDB" id="23478at2157"/>
<dbReference type="InterPro" id="IPR006094">
    <property type="entry name" value="Oxid_FAD_bind_N"/>
</dbReference>
<dbReference type="PANTHER" id="PTHR43255:SF1">
    <property type="entry name" value="IRON-SULFUR-BINDING OXIDOREDUCTASE FADF-RELATED"/>
    <property type="match status" value="1"/>
</dbReference>
<dbReference type="Gene3D" id="1.10.1060.10">
    <property type="entry name" value="Alpha-helical ferredoxin"/>
    <property type="match status" value="1"/>
</dbReference>
<dbReference type="EMBL" id="AP018930">
    <property type="protein sequence ID" value="BBG28032.1"/>
    <property type="molecule type" value="Genomic_DNA"/>
</dbReference>
<dbReference type="InterPro" id="IPR017900">
    <property type="entry name" value="4Fe4S_Fe_S_CS"/>
</dbReference>
<keyword evidence="4" id="KW-0560">Oxidoreductase</keyword>
<dbReference type="InterPro" id="IPR051460">
    <property type="entry name" value="HdrC_iron-sulfur_subunit"/>
</dbReference>
<gene>
    <name evidence="8" type="ORF">IC006_2573</name>
    <name evidence="9" type="ORF">IC007_2587</name>
</gene>
<dbReference type="Pfam" id="PF01565">
    <property type="entry name" value="FAD_binding_4"/>
    <property type="match status" value="1"/>
</dbReference>
<evidence type="ECO:0000256" key="4">
    <source>
        <dbReference type="ARBA" id="ARBA00023002"/>
    </source>
</evidence>
<dbReference type="AlphaFoldDB" id="A0A510E667"/>
<evidence type="ECO:0000256" key="3">
    <source>
        <dbReference type="ARBA" id="ARBA00022723"/>
    </source>
</evidence>
<dbReference type="GO" id="GO:0050660">
    <property type="term" value="F:flavin adenine dinucleotide binding"/>
    <property type="evidence" value="ECO:0007669"/>
    <property type="project" value="InterPro"/>
</dbReference>
<dbReference type="Gene3D" id="3.30.465.10">
    <property type="match status" value="1"/>
</dbReference>
<dbReference type="Proteomes" id="UP000325030">
    <property type="component" value="Chromosome"/>
</dbReference>
<dbReference type="GO" id="GO:0046872">
    <property type="term" value="F:metal ion binding"/>
    <property type="evidence" value="ECO:0007669"/>
    <property type="project" value="UniProtKB-KW"/>
</dbReference>
<dbReference type="GO" id="GO:0005886">
    <property type="term" value="C:plasma membrane"/>
    <property type="evidence" value="ECO:0007669"/>
    <property type="project" value="TreeGrafter"/>
</dbReference>
<dbReference type="InterPro" id="IPR009051">
    <property type="entry name" value="Helical_ferredxn"/>
</dbReference>
<dbReference type="PROSITE" id="PS51379">
    <property type="entry name" value="4FE4S_FER_2"/>
    <property type="match status" value="2"/>
</dbReference>
<evidence type="ECO:0000313" key="9">
    <source>
        <dbReference type="EMBL" id="BBG28032.1"/>
    </source>
</evidence>
<keyword evidence="6" id="KW-0411">Iron-sulfur</keyword>
<dbReference type="PANTHER" id="PTHR43255">
    <property type="entry name" value="IRON-SULFUR-BINDING OXIDOREDUCTASE FADF-RELATED-RELATED"/>
    <property type="match status" value="1"/>
</dbReference>
<sequence length="758" mass="84709">MILDASIFSRAIKFLDVSELKKIQNKEGSEVVLGRLTSMTGSTLQYGGVKVRSVPDKFEDGKVVRVTKEINSVYSQVETPSGATFKNVMEELNKLGLFPVLFPVYLKGTVGGFIATNGSGFGSYRFGFVSYKKNVHSLENDLAYLMVAKYTELIETKDENYHAWSGIMQDDGSVTFYSPAFYSSLIPSGERASVDTWKLIKEIDDRASKTVKRGYVPLIVRSTMEKLPKVRSSINMEYSLGYVVNYNSPVKYGVLLGSIEETRVPEILSFLKENPDVYPWPALQEYDEVHKLIISKVKKAEIKVPKRLVKMRNEFEEGMRCVNCGACLDSCLSFRVTKNPLYSPPGRFGRMLNEANADYCFGCKECEDACPVGIPISSITETIPKYNEEFEKLFVETPKADADIKQLVADLETRYKNRPVFLLFAGCSTKYDPLGLKGFLGFLSSSNGNLPSGLSPRVSLMDGECCGFADYVSGNESEAKKYVDKIKVLKDQLGAQGVYFLCPEGLYVYNKLSGDKGVLAYDVVKDSVGEGEVHAGCWARKLGIEGKHSECAGIWTMTYKGKSFPINIKNYLTICPFSTWKFGTTSVYSKFIIKDENRQETSKSNFNDTDLLNVIIDSINRSLLAAADEIAGKVYFWKAGGSQYFVLISSSIAKKYFYKILFENITKNKEVKEATREIIVNKPLFDEKIKSISEIISHQDFSSVVTELQKKILQSQNLEYSMSDVVNSKEFVEALSKISKTIVSPTIISDALAEAAYL</sequence>
<evidence type="ECO:0000259" key="7">
    <source>
        <dbReference type="PROSITE" id="PS51379"/>
    </source>
</evidence>
<evidence type="ECO:0000313" key="10">
    <source>
        <dbReference type="Proteomes" id="UP000322983"/>
    </source>
</evidence>
<dbReference type="PROSITE" id="PS00198">
    <property type="entry name" value="4FE4S_FER_1"/>
    <property type="match status" value="1"/>
</dbReference>
<protein>
    <recommendedName>
        <fullName evidence="7">4Fe-4S ferredoxin-type domain-containing protein</fullName>
    </recommendedName>
</protein>
<name>A0A510E667_9CREN</name>
<dbReference type="InterPro" id="IPR036318">
    <property type="entry name" value="FAD-bd_PCMH-like_sf"/>
</dbReference>
<feature type="domain" description="4Fe-4S ferredoxin-type" evidence="7">
    <location>
        <begin position="311"/>
        <end position="341"/>
    </location>
</feature>
<dbReference type="KEGG" id="step:IC006_2573"/>
<dbReference type="InterPro" id="IPR017896">
    <property type="entry name" value="4Fe4S_Fe-S-bd"/>
</dbReference>
<feature type="domain" description="4Fe-4S ferredoxin-type" evidence="7">
    <location>
        <begin position="351"/>
        <end position="381"/>
    </location>
</feature>
<evidence type="ECO:0000256" key="2">
    <source>
        <dbReference type="ARBA" id="ARBA00022485"/>
    </source>
</evidence>
<dbReference type="STRING" id="1294262.GCA_001316085_01461"/>
<organism evidence="9 11">
    <name type="scientific">Sulfuracidifex tepidarius</name>
    <dbReference type="NCBI Taxonomy" id="1294262"/>
    <lineage>
        <taxon>Archaea</taxon>
        <taxon>Thermoproteota</taxon>
        <taxon>Thermoprotei</taxon>
        <taxon>Sulfolobales</taxon>
        <taxon>Sulfolobaceae</taxon>
        <taxon>Sulfuracidifex</taxon>
    </lineage>
</organism>
<comment type="similarity">
    <text evidence="1">Belongs to the HdrC family.</text>
</comment>
<keyword evidence="10" id="KW-1185">Reference proteome</keyword>
<dbReference type="SUPFAM" id="SSF46548">
    <property type="entry name" value="alpha-helical ferredoxin"/>
    <property type="match status" value="1"/>
</dbReference>
<dbReference type="Proteomes" id="UP000322983">
    <property type="component" value="Chromosome"/>
</dbReference>
<dbReference type="GeneID" id="41718859"/>
<dbReference type="GO" id="GO:0016491">
    <property type="term" value="F:oxidoreductase activity"/>
    <property type="evidence" value="ECO:0007669"/>
    <property type="project" value="UniProtKB-KW"/>
</dbReference>
<keyword evidence="3" id="KW-0479">Metal-binding</keyword>
<evidence type="ECO:0000256" key="6">
    <source>
        <dbReference type="ARBA" id="ARBA00023014"/>
    </source>
</evidence>
<reference evidence="9 10" key="2">
    <citation type="journal article" date="2020" name="Int. J. Syst. Evol. Microbiol.">
        <title>Sulfuracidifex tepidarius gen. nov., sp. nov. and transfer of Sulfolobus metallicus Huber and Stetter 1992 to the genus Sulfuracidifex as Sulfuracidifex metallicus comb. nov.</title>
        <authorList>
            <person name="Itoh T."/>
            <person name="Miura T."/>
            <person name="Sakai H.D."/>
            <person name="Kato S."/>
            <person name="Ohkuma M."/>
            <person name="Takashina T."/>
        </authorList>
    </citation>
    <scope>NUCLEOTIDE SEQUENCE</scope>
    <source>
        <strain evidence="8 10">IC-006</strain>
        <strain evidence="9">IC-007</strain>
    </source>
</reference>
<dbReference type="GO" id="GO:0051539">
    <property type="term" value="F:4 iron, 4 sulfur cluster binding"/>
    <property type="evidence" value="ECO:0007669"/>
    <property type="project" value="UniProtKB-KW"/>
</dbReference>
<keyword evidence="5" id="KW-0408">Iron</keyword>
<dbReference type="InterPro" id="IPR016169">
    <property type="entry name" value="FAD-bd_PCMH_sub2"/>
</dbReference>